<proteinExistence type="predicted"/>
<gene>
    <name evidence="1" type="ORF">P879_11672</name>
</gene>
<reference evidence="1 2" key="1">
    <citation type="submission" date="2019-07" db="EMBL/GenBank/DDBJ databases">
        <title>Annotation for the trematode Paragonimus westermani.</title>
        <authorList>
            <person name="Choi Y.-J."/>
        </authorList>
    </citation>
    <scope>NUCLEOTIDE SEQUENCE [LARGE SCALE GENOMIC DNA]</scope>
    <source>
        <strain evidence="1">180907_Pwestermani</strain>
    </source>
</reference>
<dbReference type="OrthoDB" id="5575at2759"/>
<name>A0A8T0DAM5_9TREM</name>
<protein>
    <submittedName>
        <fullName evidence="1">Uncharacterized protein</fullName>
    </submittedName>
</protein>
<keyword evidence="2" id="KW-1185">Reference proteome</keyword>
<evidence type="ECO:0000313" key="1">
    <source>
        <dbReference type="EMBL" id="KAF8563858.1"/>
    </source>
</evidence>
<organism evidence="1 2">
    <name type="scientific">Paragonimus westermani</name>
    <dbReference type="NCBI Taxonomy" id="34504"/>
    <lineage>
        <taxon>Eukaryota</taxon>
        <taxon>Metazoa</taxon>
        <taxon>Spiralia</taxon>
        <taxon>Lophotrochozoa</taxon>
        <taxon>Platyhelminthes</taxon>
        <taxon>Trematoda</taxon>
        <taxon>Digenea</taxon>
        <taxon>Plagiorchiida</taxon>
        <taxon>Troglotremata</taxon>
        <taxon>Troglotrematidae</taxon>
        <taxon>Paragonimus</taxon>
    </lineage>
</organism>
<dbReference type="EMBL" id="JTDF01010497">
    <property type="protein sequence ID" value="KAF8563858.1"/>
    <property type="molecule type" value="Genomic_DNA"/>
</dbReference>
<evidence type="ECO:0000313" key="2">
    <source>
        <dbReference type="Proteomes" id="UP000699462"/>
    </source>
</evidence>
<comment type="caution">
    <text evidence="1">The sequence shown here is derived from an EMBL/GenBank/DDBJ whole genome shotgun (WGS) entry which is preliminary data.</text>
</comment>
<sequence length="43" mass="4418">MALSNAPDLAPWLRIPITMTGMADVAAASGTGLGQTGRVPFNF</sequence>
<dbReference type="AlphaFoldDB" id="A0A8T0DAM5"/>
<accession>A0A8T0DAM5</accession>
<dbReference type="Proteomes" id="UP000699462">
    <property type="component" value="Unassembled WGS sequence"/>
</dbReference>